<reference evidence="1" key="1">
    <citation type="submission" date="2024-12" db="EMBL/GenBank/DDBJ databases">
        <title>Comparative genomics and development of molecular markers within Purpureocillium lilacinum and among Purpureocillium species.</title>
        <authorList>
            <person name="Yeh Z.-Y."/>
            <person name="Ni N.-T."/>
            <person name="Lo P.-H."/>
            <person name="Mushyakhwo K."/>
            <person name="Lin C.-F."/>
            <person name="Nai Y.-S."/>
        </authorList>
    </citation>
    <scope>NUCLEOTIDE SEQUENCE</scope>
    <source>
        <strain evidence="1">NCHU-NPUST-175</strain>
    </source>
</reference>
<sequence>MLARRTHGSSSDDAHPTQSVNEIWYRRATRIPCRSAIRGVDWHDLRAWVDIVRCPHRTAARTPHCTPSTKRRNAARRPASQTTPDRVPSSDLSVKGRHKRPKAPRAVMLRKIMSHTHASPISMPEVMLRGLLLVTDIPAPGAGTRVPATIRGQTGTQEGGSVKARDASPRDQSNPGQSRNALGFPICFLHVRVCRSFAPCAAPMVQPRLLDLESVWLVTKPTRKIMVRHTHLFRWGCWSASQGVDVSNKERPVVLEKRIVPSMAGTLRGRMPVDLSPGCVAARRWPVCGPCFSADSSRGVGGLVETLGCAGPPPQRASWSAFNLASGEATRRTTQCCGTRAGQRADVERRRSSSSSSTRCMHRRLDLGRADGTPVRRRLVDWSVQPPVDLVASVQHQIRIGSAGYIMYKWYFYSFATSGWPNMTEMRTQRAPTPCPDIYHGWAATLGAVLLILRRPVTSHRTPLVHLKPSFLHVLTD</sequence>
<dbReference type="Proteomes" id="UP001638806">
    <property type="component" value="Unassembled WGS sequence"/>
</dbReference>
<evidence type="ECO:0000313" key="2">
    <source>
        <dbReference type="Proteomes" id="UP001638806"/>
    </source>
</evidence>
<protein>
    <submittedName>
        <fullName evidence="1">Uncharacterized protein</fullName>
    </submittedName>
</protein>
<keyword evidence="2" id="KW-1185">Reference proteome</keyword>
<comment type="caution">
    <text evidence="1">The sequence shown here is derived from an EMBL/GenBank/DDBJ whole genome shotgun (WGS) entry which is preliminary data.</text>
</comment>
<organism evidence="1 2">
    <name type="scientific">Purpureocillium lilacinum</name>
    <name type="common">Paecilomyces lilacinus</name>
    <dbReference type="NCBI Taxonomy" id="33203"/>
    <lineage>
        <taxon>Eukaryota</taxon>
        <taxon>Fungi</taxon>
        <taxon>Dikarya</taxon>
        <taxon>Ascomycota</taxon>
        <taxon>Pezizomycotina</taxon>
        <taxon>Sordariomycetes</taxon>
        <taxon>Hypocreomycetidae</taxon>
        <taxon>Hypocreales</taxon>
        <taxon>Ophiocordycipitaceae</taxon>
        <taxon>Purpureocillium</taxon>
    </lineage>
</organism>
<gene>
    <name evidence="1" type="ORF">ACCO45_005554</name>
</gene>
<accession>A0ACC4DWY2</accession>
<dbReference type="EMBL" id="JBGNUJ010000004">
    <property type="protein sequence ID" value="KAL3960437.1"/>
    <property type="molecule type" value="Genomic_DNA"/>
</dbReference>
<proteinExistence type="predicted"/>
<name>A0ACC4DWY2_PURLI</name>
<evidence type="ECO:0000313" key="1">
    <source>
        <dbReference type="EMBL" id="KAL3960437.1"/>
    </source>
</evidence>